<evidence type="ECO:0000313" key="2">
    <source>
        <dbReference type="EMBL" id="TDG73225.1"/>
    </source>
</evidence>
<evidence type="ECO:0000256" key="1">
    <source>
        <dbReference type="SAM" id="SignalP"/>
    </source>
</evidence>
<dbReference type="RefSeq" id="WP_010620268.1">
    <property type="nucleotide sequence ID" value="NZ_PUFO01000088.1"/>
</dbReference>
<comment type="caution">
    <text evidence="2">The sequence shown here is derived from an EMBL/GenBank/DDBJ whole genome shotgun (WGS) entry which is preliminary data.</text>
</comment>
<proteinExistence type="predicted"/>
<name>A0A4R5NGH4_9LACO</name>
<feature type="chain" id="PRO_5020588046" evidence="1">
    <location>
        <begin position="30"/>
        <end position="217"/>
    </location>
</feature>
<dbReference type="STRING" id="1122149.FD44_GL000822"/>
<gene>
    <name evidence="2" type="ORF">C5L31_001987</name>
</gene>
<organism evidence="2 3">
    <name type="scientific">Secundilactobacillus malefermentans</name>
    <dbReference type="NCBI Taxonomy" id="176292"/>
    <lineage>
        <taxon>Bacteria</taxon>
        <taxon>Bacillati</taxon>
        <taxon>Bacillota</taxon>
        <taxon>Bacilli</taxon>
        <taxon>Lactobacillales</taxon>
        <taxon>Lactobacillaceae</taxon>
        <taxon>Secundilactobacillus</taxon>
    </lineage>
</organism>
<feature type="signal peptide" evidence="1">
    <location>
        <begin position="1"/>
        <end position="29"/>
    </location>
</feature>
<accession>A0A4R5NGH4</accession>
<reference evidence="2 3" key="1">
    <citation type="journal article" date="2019" name="Appl. Microbiol. Biotechnol.">
        <title>Uncovering carbohydrate metabolism through a genotype-phenotype association study of 56 lactic acid bacteria genomes.</title>
        <authorList>
            <person name="Buron-Moles G."/>
            <person name="Chailyan A."/>
            <person name="Dolejs I."/>
            <person name="Forster J."/>
            <person name="Miks M.H."/>
        </authorList>
    </citation>
    <scope>NUCLEOTIDE SEQUENCE [LARGE SCALE GENOMIC DNA]</scope>
    <source>
        <strain evidence="2 3">ATCC 49373</strain>
    </source>
</reference>
<dbReference type="EMBL" id="PUFO01000088">
    <property type="protein sequence ID" value="TDG73225.1"/>
    <property type="molecule type" value="Genomic_DNA"/>
</dbReference>
<keyword evidence="1" id="KW-0732">Signal</keyword>
<dbReference type="OrthoDB" id="2286488at2"/>
<protein>
    <submittedName>
        <fullName evidence="2">Uncharacterized protein</fullName>
    </submittedName>
</protein>
<dbReference type="AlphaFoldDB" id="A0A4R5NGH4"/>
<evidence type="ECO:0000313" key="3">
    <source>
        <dbReference type="Proteomes" id="UP000294854"/>
    </source>
</evidence>
<keyword evidence="3" id="KW-1185">Reference proteome</keyword>
<dbReference type="Proteomes" id="UP000294854">
    <property type="component" value="Unassembled WGS sequence"/>
</dbReference>
<sequence>MKSLVKYLFVMIAAISFGVCVTSVGQVNASSTKTHKVKSVPKVYRGTWYYKSGGKTYKFKVSSKKWDISKYNSNPVKNTTMSAMSERYFSPRTVTGSKIKKNTLILVNGMGVQTIRRTTLKKHAVLMVYNQQEHSSRFTIATKVKNSSLQKHYMGSNPYGMGVTSVKTAKQNRSFHNKMNQSIKKYFGAALQKKTMKGFSIFKGINITYYDNYRYVR</sequence>